<dbReference type="EMBL" id="JBEJUE010000049">
    <property type="protein sequence ID" value="MER0429075.1"/>
    <property type="molecule type" value="Genomic_DNA"/>
</dbReference>
<protein>
    <submittedName>
        <fullName evidence="2">Uncharacterized protein</fullName>
    </submittedName>
</protein>
<evidence type="ECO:0000313" key="1">
    <source>
        <dbReference type="EMBL" id="MER0429075.1"/>
    </source>
</evidence>
<evidence type="ECO:0000313" key="4">
    <source>
        <dbReference type="Proteomes" id="UP001456562"/>
    </source>
</evidence>
<dbReference type="EMBL" id="CP054927">
    <property type="protein sequence ID" value="QKW47988.1"/>
    <property type="molecule type" value="Genomic_DNA"/>
</dbReference>
<keyword evidence="2" id="KW-0614">Plasmid</keyword>
<gene>
    <name evidence="1" type="ORF">ABR748_33495</name>
    <name evidence="2" type="ORF">HUT09_36440</name>
</gene>
<dbReference type="RefSeq" id="WP_176145860.1">
    <property type="nucleotide sequence ID" value="NZ_CP054927.1"/>
</dbReference>
<evidence type="ECO:0000313" key="2">
    <source>
        <dbReference type="EMBL" id="QKW47988.1"/>
    </source>
</evidence>
<accession>A0A7H8N1W4</accession>
<dbReference type="AlphaFoldDB" id="A0A7H8N1W4"/>
<evidence type="ECO:0000313" key="3">
    <source>
        <dbReference type="Proteomes" id="UP000509345"/>
    </source>
</evidence>
<organism evidence="2 3">
    <name type="scientific">Streptomyces microflavus</name>
    <name type="common">Streptomyces lipmanii</name>
    <dbReference type="NCBI Taxonomy" id="1919"/>
    <lineage>
        <taxon>Bacteria</taxon>
        <taxon>Bacillati</taxon>
        <taxon>Actinomycetota</taxon>
        <taxon>Actinomycetes</taxon>
        <taxon>Kitasatosporales</taxon>
        <taxon>Streptomycetaceae</taxon>
        <taxon>Streptomyces</taxon>
    </lineage>
</organism>
<dbReference type="Proteomes" id="UP000509345">
    <property type="component" value="Plasmid unnamed1"/>
</dbReference>
<sequence length="188" mass="20255">MFDESSITLRRIGAVLHQAGLVSRETVRDVLERLGGHVEEQLTGYGTACALEDFGVAVSVHADDIDSIHDGYPALLTNAVAVIGGGVTVSDVRVVEGGGALDAGRSDRLEFVRDGRLVSIPAEHFSEDYYDHVAACRAIVETARSEDSRSWHHTDFPRVPGAGYDSIMVFATPAQVAILQEHLGLTFH</sequence>
<keyword evidence="4" id="KW-1185">Reference proteome</keyword>
<geneLocation type="plasmid" evidence="2 3">
    <name>unnamed1</name>
</geneLocation>
<proteinExistence type="predicted"/>
<reference evidence="2 3" key="1">
    <citation type="submission" date="2020-06" db="EMBL/GenBank/DDBJ databases">
        <title>Genome mining for natural products.</title>
        <authorList>
            <person name="Zhang B."/>
            <person name="Shi J."/>
            <person name="Ge H."/>
        </authorList>
    </citation>
    <scope>NUCLEOTIDE SEQUENCE [LARGE SCALE GENOMIC DNA]</scope>
    <source>
        <strain evidence="2 3">NA06532</strain>
        <plasmid evidence="2 3">unnamed1</plasmid>
    </source>
</reference>
<dbReference type="GeneID" id="87636753"/>
<reference evidence="1 4" key="2">
    <citation type="submission" date="2024-01" db="EMBL/GenBank/DDBJ databases">
        <title>Metagenomic exploration of the rhizosphere soil microbial community and their significance in facilitating the development of wild simulated ginseng.</title>
        <authorList>
            <person name="Huang J."/>
        </authorList>
    </citation>
    <scope>NUCLEOTIDE SEQUENCE [LARGE SCALE GENOMIC DNA]</scope>
    <source>
        <strain evidence="1 4">WY141</strain>
    </source>
</reference>
<dbReference type="Proteomes" id="UP001456562">
    <property type="component" value="Unassembled WGS sequence"/>
</dbReference>
<name>A0A7H8N1W4_STRMI</name>